<dbReference type="Proteomes" id="UP001634394">
    <property type="component" value="Unassembled WGS sequence"/>
</dbReference>
<feature type="region of interest" description="Disordered" evidence="1">
    <location>
        <begin position="242"/>
        <end position="286"/>
    </location>
</feature>
<feature type="non-terminal residue" evidence="2">
    <location>
        <position position="341"/>
    </location>
</feature>
<feature type="compositionally biased region" description="Polar residues" evidence="1">
    <location>
        <begin position="259"/>
        <end position="270"/>
    </location>
</feature>
<gene>
    <name evidence="2" type="ORF">ACJMK2_042753</name>
</gene>
<organism evidence="2 3">
    <name type="scientific">Sinanodonta woodiana</name>
    <name type="common">Chinese pond mussel</name>
    <name type="synonym">Anodonta woodiana</name>
    <dbReference type="NCBI Taxonomy" id="1069815"/>
    <lineage>
        <taxon>Eukaryota</taxon>
        <taxon>Metazoa</taxon>
        <taxon>Spiralia</taxon>
        <taxon>Lophotrochozoa</taxon>
        <taxon>Mollusca</taxon>
        <taxon>Bivalvia</taxon>
        <taxon>Autobranchia</taxon>
        <taxon>Heteroconchia</taxon>
        <taxon>Palaeoheterodonta</taxon>
        <taxon>Unionida</taxon>
        <taxon>Unionoidea</taxon>
        <taxon>Unionidae</taxon>
        <taxon>Unioninae</taxon>
        <taxon>Sinanodonta</taxon>
    </lineage>
</organism>
<protein>
    <submittedName>
        <fullName evidence="2">Uncharacterized protein</fullName>
    </submittedName>
</protein>
<keyword evidence="3" id="KW-1185">Reference proteome</keyword>
<dbReference type="AlphaFoldDB" id="A0ABD3VW52"/>
<evidence type="ECO:0000256" key="1">
    <source>
        <dbReference type="SAM" id="MobiDB-lite"/>
    </source>
</evidence>
<feature type="compositionally biased region" description="Basic residues" evidence="1">
    <location>
        <begin position="247"/>
        <end position="258"/>
    </location>
</feature>
<feature type="compositionally biased region" description="Polar residues" evidence="1">
    <location>
        <begin position="299"/>
        <end position="308"/>
    </location>
</feature>
<reference evidence="2 3" key="1">
    <citation type="submission" date="2024-11" db="EMBL/GenBank/DDBJ databases">
        <title>Chromosome-level genome assembly of the freshwater bivalve Anodonta woodiana.</title>
        <authorList>
            <person name="Chen X."/>
        </authorList>
    </citation>
    <scope>NUCLEOTIDE SEQUENCE [LARGE SCALE GENOMIC DNA]</scope>
    <source>
        <strain evidence="2">MN2024</strain>
        <tissue evidence="2">Gills</tissue>
    </source>
</reference>
<feature type="compositionally biased region" description="Polar residues" evidence="1">
    <location>
        <begin position="326"/>
        <end position="341"/>
    </location>
</feature>
<feature type="region of interest" description="Disordered" evidence="1">
    <location>
        <begin position="299"/>
        <end position="341"/>
    </location>
</feature>
<sequence length="341" mass="38356">MRGIRGLQNAGKNIYMLYPVAKETKLSNFDKFDVLRKVAQVLEASPFARQIGPKTTDIHITGLSLEVDECELCNKIYQRFNVGARTSKEANIWGWSYIASGVRIITVLETNAHKFPLFFFTAWDFASDPGTYILNATGNAQTAKKWDTGHRTANKKKLDAQPTTIGTENLSDRPRSYAEVAQTTLRPQENTYQEKWYEILTHNQTAISPIKDPVITTNPFEAFSIVDFATLNIEKETPIPIMASTPKGKRATNKRKTRSPTTAKKVTPTTQKHRKHKLDESLQGNEPIITVDAIQTIDSTCQKLQQSPQPEPELNDQDTNQDVEGNESQKQTPALENMTTD</sequence>
<name>A0ABD3VW52_SINWO</name>
<proteinExistence type="predicted"/>
<evidence type="ECO:0000313" key="2">
    <source>
        <dbReference type="EMBL" id="KAL3865361.1"/>
    </source>
</evidence>
<evidence type="ECO:0000313" key="3">
    <source>
        <dbReference type="Proteomes" id="UP001634394"/>
    </source>
</evidence>
<comment type="caution">
    <text evidence="2">The sequence shown here is derived from an EMBL/GenBank/DDBJ whole genome shotgun (WGS) entry which is preliminary data.</text>
</comment>
<feature type="compositionally biased region" description="Acidic residues" evidence="1">
    <location>
        <begin position="313"/>
        <end position="325"/>
    </location>
</feature>
<dbReference type="EMBL" id="JBJQND010000009">
    <property type="protein sequence ID" value="KAL3865361.1"/>
    <property type="molecule type" value="Genomic_DNA"/>
</dbReference>
<accession>A0ABD3VW52</accession>